<evidence type="ECO:0000313" key="2">
    <source>
        <dbReference type="EMBL" id="OGY86418.1"/>
    </source>
</evidence>
<dbReference type="EMBL" id="MHKI01000020">
    <property type="protein sequence ID" value="OGY86418.1"/>
    <property type="molecule type" value="Genomic_DNA"/>
</dbReference>
<feature type="transmembrane region" description="Helical" evidence="1">
    <location>
        <begin position="97"/>
        <end position="119"/>
    </location>
</feature>
<dbReference type="AlphaFoldDB" id="A0A1G2BB18"/>
<feature type="transmembrane region" description="Helical" evidence="1">
    <location>
        <begin position="7"/>
        <end position="26"/>
    </location>
</feature>
<comment type="caution">
    <text evidence="2">The sequence shown here is derived from an EMBL/GenBank/DDBJ whole genome shotgun (WGS) entry which is preliminary data.</text>
</comment>
<proteinExistence type="predicted"/>
<name>A0A1G2BB18_9BACT</name>
<keyword evidence="1" id="KW-0472">Membrane</keyword>
<evidence type="ECO:0008006" key="4">
    <source>
        <dbReference type="Google" id="ProtNLM"/>
    </source>
</evidence>
<accession>A0A1G2BB18</accession>
<feature type="transmembrane region" description="Helical" evidence="1">
    <location>
        <begin position="70"/>
        <end position="91"/>
    </location>
</feature>
<evidence type="ECO:0000256" key="1">
    <source>
        <dbReference type="SAM" id="Phobius"/>
    </source>
</evidence>
<reference evidence="2 3" key="1">
    <citation type="journal article" date="2016" name="Nat. Commun.">
        <title>Thousands of microbial genomes shed light on interconnected biogeochemical processes in an aquifer system.</title>
        <authorList>
            <person name="Anantharaman K."/>
            <person name="Brown C.T."/>
            <person name="Hug L.A."/>
            <person name="Sharon I."/>
            <person name="Castelle C.J."/>
            <person name="Probst A.J."/>
            <person name="Thomas B.C."/>
            <person name="Singh A."/>
            <person name="Wilkins M.J."/>
            <person name="Karaoz U."/>
            <person name="Brodie E.L."/>
            <person name="Williams K.H."/>
            <person name="Hubbard S.S."/>
            <person name="Banfield J.F."/>
        </authorList>
    </citation>
    <scope>NUCLEOTIDE SEQUENCE [LARGE SCALE GENOMIC DNA]</scope>
</reference>
<keyword evidence="1" id="KW-0812">Transmembrane</keyword>
<organism evidence="2 3">
    <name type="scientific">Candidatus Kerfeldbacteria bacterium RIFOXYB2_FULL_38_14</name>
    <dbReference type="NCBI Taxonomy" id="1798547"/>
    <lineage>
        <taxon>Bacteria</taxon>
        <taxon>Candidatus Kerfeldiibacteriota</taxon>
    </lineage>
</organism>
<gene>
    <name evidence="2" type="ORF">A2319_01195</name>
</gene>
<sequence length="127" mass="15126">MFFFQTFRFILVDLILNIFYFPVWWYTTGVLKVLNLINKEISSLAGALRLKTLFRFLFKPMFGLTDRWSLVISIGVRLVHFFVLSLVTLLYTVVLVLLFLLWLILPFFILYNILFHAGVKLDFMNLY</sequence>
<dbReference type="Proteomes" id="UP000176420">
    <property type="component" value="Unassembled WGS sequence"/>
</dbReference>
<evidence type="ECO:0000313" key="3">
    <source>
        <dbReference type="Proteomes" id="UP000176420"/>
    </source>
</evidence>
<protein>
    <recommendedName>
        <fullName evidence="4">RDD domain-containing protein</fullName>
    </recommendedName>
</protein>
<keyword evidence="1" id="KW-1133">Transmembrane helix</keyword>